<evidence type="ECO:0000256" key="6">
    <source>
        <dbReference type="ARBA" id="ARBA00023002"/>
    </source>
</evidence>
<sequence>MFEPGPIDVSFICCAVLAYLFCRYKTRRQPLYPPGPKPLPLIGNALDIPTVKGFQVFAQWSKQYSSDILYLGALGKHIVVLNSVEAANDLCGERSSIYSSRPHLTMCGELMNAVRFMAVMPYGDAWRARRRMFQRHFPPSDPSRITISRSEEFVRKYLLPNILNSPKDFHQHIRNAVGGIILSLAYGLRIQRFDDPWIRLAEMTLHTTTEAAVVGRYLVDIIPALKYVPEWMPGAGFQKVGREGRKIVNYFFNRLYDAAVQEIIEGVGQPSFVGLAMDESDETKTPMKEVIRETAGVFFAGGSDTTVAALNNFVLLMTLHPQIQSKAQQEVDAIVGHDRFPNFSDKASMPYLTAVLKEVLRWRPVVPAGMPHCSTADDVYRGYFIPKGSIIINNTWAILHNDQTFPNPDHFDPTRFLTSTGQLRKDVLDPETIATFGFGRRLCPGSQIALATLFVAAASILASFNILKPLNEKGEEIDPVVHYSGKTMVDHPTPFGCRFIPRSKDAEALIQSEVLNLDEKS</sequence>
<evidence type="ECO:0000313" key="13">
    <source>
        <dbReference type="Proteomes" id="UP000807342"/>
    </source>
</evidence>
<dbReference type="PRINTS" id="PR00385">
    <property type="entry name" value="P450"/>
</dbReference>
<keyword evidence="8 10" id="KW-0503">Monooxygenase</keyword>
<dbReference type="GO" id="GO:0004497">
    <property type="term" value="F:monooxygenase activity"/>
    <property type="evidence" value="ECO:0007669"/>
    <property type="project" value="UniProtKB-KW"/>
</dbReference>
<dbReference type="SUPFAM" id="SSF48264">
    <property type="entry name" value="Cytochrome P450"/>
    <property type="match status" value="1"/>
</dbReference>
<evidence type="ECO:0000256" key="5">
    <source>
        <dbReference type="ARBA" id="ARBA00022723"/>
    </source>
</evidence>
<comment type="cofactor">
    <cofactor evidence="1 9">
        <name>heme</name>
        <dbReference type="ChEBI" id="CHEBI:30413"/>
    </cofactor>
</comment>
<gene>
    <name evidence="12" type="ORF">P691DRAFT_667042</name>
</gene>
<dbReference type="InterPro" id="IPR001128">
    <property type="entry name" value="Cyt_P450"/>
</dbReference>
<dbReference type="PANTHER" id="PTHR46300">
    <property type="entry name" value="P450, PUTATIVE (EUROFUNG)-RELATED-RELATED"/>
    <property type="match status" value="1"/>
</dbReference>
<dbReference type="PANTHER" id="PTHR46300:SF7">
    <property type="entry name" value="P450, PUTATIVE (EUROFUNG)-RELATED"/>
    <property type="match status" value="1"/>
</dbReference>
<keyword evidence="11" id="KW-0472">Membrane</keyword>
<keyword evidence="4 9" id="KW-0349">Heme</keyword>
<keyword evidence="11" id="KW-0812">Transmembrane</keyword>
<accession>A0A9P5XE04</accession>
<dbReference type="Proteomes" id="UP000807342">
    <property type="component" value="Unassembled WGS sequence"/>
</dbReference>
<evidence type="ECO:0000256" key="4">
    <source>
        <dbReference type="ARBA" id="ARBA00022617"/>
    </source>
</evidence>
<dbReference type="InterPro" id="IPR017972">
    <property type="entry name" value="Cyt_P450_CS"/>
</dbReference>
<keyword evidence="13" id="KW-1185">Reference proteome</keyword>
<keyword evidence="7 9" id="KW-0408">Iron</keyword>
<dbReference type="CDD" id="cd11065">
    <property type="entry name" value="CYP64-like"/>
    <property type="match status" value="1"/>
</dbReference>
<dbReference type="InterPro" id="IPR050364">
    <property type="entry name" value="Cytochrome_P450_fung"/>
</dbReference>
<dbReference type="EMBL" id="MU151124">
    <property type="protein sequence ID" value="KAF9449657.1"/>
    <property type="molecule type" value="Genomic_DNA"/>
</dbReference>
<evidence type="ECO:0000256" key="9">
    <source>
        <dbReference type="PIRSR" id="PIRSR602401-1"/>
    </source>
</evidence>
<dbReference type="GO" id="GO:0016705">
    <property type="term" value="F:oxidoreductase activity, acting on paired donors, with incorporation or reduction of molecular oxygen"/>
    <property type="evidence" value="ECO:0007669"/>
    <property type="project" value="InterPro"/>
</dbReference>
<dbReference type="Pfam" id="PF00067">
    <property type="entry name" value="p450"/>
    <property type="match status" value="1"/>
</dbReference>
<dbReference type="OrthoDB" id="2789670at2759"/>
<evidence type="ECO:0000256" key="1">
    <source>
        <dbReference type="ARBA" id="ARBA00001971"/>
    </source>
</evidence>
<keyword evidence="5 9" id="KW-0479">Metal-binding</keyword>
<comment type="caution">
    <text evidence="12">The sequence shown here is derived from an EMBL/GenBank/DDBJ whole genome shotgun (WGS) entry which is preliminary data.</text>
</comment>
<dbReference type="PRINTS" id="PR00463">
    <property type="entry name" value="EP450I"/>
</dbReference>
<evidence type="ECO:0000313" key="12">
    <source>
        <dbReference type="EMBL" id="KAF9449657.1"/>
    </source>
</evidence>
<comment type="pathway">
    <text evidence="2">Secondary metabolite biosynthesis.</text>
</comment>
<dbReference type="InterPro" id="IPR036396">
    <property type="entry name" value="Cyt_P450_sf"/>
</dbReference>
<evidence type="ECO:0000256" key="10">
    <source>
        <dbReference type="RuleBase" id="RU000461"/>
    </source>
</evidence>
<keyword evidence="11" id="KW-1133">Transmembrane helix</keyword>
<evidence type="ECO:0000256" key="11">
    <source>
        <dbReference type="SAM" id="Phobius"/>
    </source>
</evidence>
<reference evidence="12" key="1">
    <citation type="submission" date="2020-11" db="EMBL/GenBank/DDBJ databases">
        <authorList>
            <consortium name="DOE Joint Genome Institute"/>
            <person name="Ahrendt S."/>
            <person name="Riley R."/>
            <person name="Andreopoulos W."/>
            <person name="Labutti K."/>
            <person name="Pangilinan J."/>
            <person name="Ruiz-Duenas F.J."/>
            <person name="Barrasa J.M."/>
            <person name="Sanchez-Garcia M."/>
            <person name="Camarero S."/>
            <person name="Miyauchi S."/>
            <person name="Serrano A."/>
            <person name="Linde D."/>
            <person name="Babiker R."/>
            <person name="Drula E."/>
            <person name="Ayuso-Fernandez I."/>
            <person name="Pacheco R."/>
            <person name="Padilla G."/>
            <person name="Ferreira P."/>
            <person name="Barriuso J."/>
            <person name="Kellner H."/>
            <person name="Castanera R."/>
            <person name="Alfaro M."/>
            <person name="Ramirez L."/>
            <person name="Pisabarro A.G."/>
            <person name="Kuo A."/>
            <person name="Tritt A."/>
            <person name="Lipzen A."/>
            <person name="He G."/>
            <person name="Yan M."/>
            <person name="Ng V."/>
            <person name="Cullen D."/>
            <person name="Martin F."/>
            <person name="Rosso M.-N."/>
            <person name="Henrissat B."/>
            <person name="Hibbett D."/>
            <person name="Martinez A.T."/>
            <person name="Grigoriev I.V."/>
        </authorList>
    </citation>
    <scope>NUCLEOTIDE SEQUENCE</scope>
    <source>
        <strain evidence="12">MF-IS2</strain>
    </source>
</reference>
<dbReference type="AlphaFoldDB" id="A0A9P5XE04"/>
<comment type="similarity">
    <text evidence="3 10">Belongs to the cytochrome P450 family.</text>
</comment>
<feature type="binding site" description="axial binding residue" evidence="9">
    <location>
        <position position="443"/>
    </location>
    <ligand>
        <name>heme</name>
        <dbReference type="ChEBI" id="CHEBI:30413"/>
    </ligand>
    <ligandPart>
        <name>Fe</name>
        <dbReference type="ChEBI" id="CHEBI:18248"/>
    </ligandPart>
</feature>
<name>A0A9P5XE04_9AGAR</name>
<evidence type="ECO:0000256" key="3">
    <source>
        <dbReference type="ARBA" id="ARBA00010617"/>
    </source>
</evidence>
<keyword evidence="6 10" id="KW-0560">Oxidoreductase</keyword>
<protein>
    <submittedName>
        <fullName evidence="12">Cytochrome P450</fullName>
    </submittedName>
</protein>
<organism evidence="12 13">
    <name type="scientific">Macrolepiota fuliginosa MF-IS2</name>
    <dbReference type="NCBI Taxonomy" id="1400762"/>
    <lineage>
        <taxon>Eukaryota</taxon>
        <taxon>Fungi</taxon>
        <taxon>Dikarya</taxon>
        <taxon>Basidiomycota</taxon>
        <taxon>Agaricomycotina</taxon>
        <taxon>Agaricomycetes</taxon>
        <taxon>Agaricomycetidae</taxon>
        <taxon>Agaricales</taxon>
        <taxon>Agaricineae</taxon>
        <taxon>Agaricaceae</taxon>
        <taxon>Macrolepiota</taxon>
    </lineage>
</organism>
<dbReference type="GO" id="GO:0020037">
    <property type="term" value="F:heme binding"/>
    <property type="evidence" value="ECO:0007669"/>
    <property type="project" value="InterPro"/>
</dbReference>
<proteinExistence type="inferred from homology"/>
<evidence type="ECO:0000256" key="7">
    <source>
        <dbReference type="ARBA" id="ARBA00023004"/>
    </source>
</evidence>
<dbReference type="InterPro" id="IPR002401">
    <property type="entry name" value="Cyt_P450_E_grp-I"/>
</dbReference>
<dbReference type="GO" id="GO:0005506">
    <property type="term" value="F:iron ion binding"/>
    <property type="evidence" value="ECO:0007669"/>
    <property type="project" value="InterPro"/>
</dbReference>
<feature type="transmembrane region" description="Helical" evidence="11">
    <location>
        <begin position="448"/>
        <end position="467"/>
    </location>
</feature>
<dbReference type="Gene3D" id="1.10.630.10">
    <property type="entry name" value="Cytochrome P450"/>
    <property type="match status" value="1"/>
</dbReference>
<dbReference type="PROSITE" id="PS00086">
    <property type="entry name" value="CYTOCHROME_P450"/>
    <property type="match status" value="1"/>
</dbReference>
<evidence type="ECO:0000256" key="2">
    <source>
        <dbReference type="ARBA" id="ARBA00005179"/>
    </source>
</evidence>
<evidence type="ECO:0000256" key="8">
    <source>
        <dbReference type="ARBA" id="ARBA00023033"/>
    </source>
</evidence>